<dbReference type="Proteomes" id="UP000515312">
    <property type="component" value="Chromosome"/>
</dbReference>
<proteinExistence type="predicted"/>
<dbReference type="NCBIfam" id="TIGR03436">
    <property type="entry name" value="acidobact_VWFA"/>
    <property type="match status" value="1"/>
</dbReference>
<evidence type="ECO:0000256" key="1">
    <source>
        <dbReference type="SAM" id="SignalP"/>
    </source>
</evidence>
<keyword evidence="1" id="KW-0732">Signal</keyword>
<sequence>MRATLFFLLVVAGMLSWPSSSGQTQESTPSNNEPVPRIQTTTREVVLDVIVTKKDNHPIDGLTKNDFVIEEDNVPQSIRSFGRTSVNSINSSQQAPETILLIDQLNTRYSDFSFARSSLKKLFARNGGMLSQPTTLMYLRDTGLKVLAGPSQSGALLESALERLPAMIVRQSEQDNADAMTDRIKFSLEAISEIAASRAGSGTRKNIVWISSGFPALSSSQVDPASADKIYDIIRSISDQLLKARIAVYTVDPRGVMAGDFVPDEKDFGKYEASLRAVKEVGGFEDFALQALAVQTGGRIFFGRNDVDQEIADSIGAGDICYTVSYSPSNRRFDGRFRKIKVVLLEHPDLRVRTRDGYYGLPDSFPANGKEADDQISEALHSPLFYSGVPFFNTIVTVVRDPPRARVSFTVNADAFTWTPASKGRMEAKMDVATADFSSNDQLLHTVTRSYTAFLREEQLKSSDTKKITVHIEAPVSLSSARLRLVVRDQATGHIGTANIAQLPPAQERAPSDYLHHRDQ</sequence>
<organism evidence="2 3">
    <name type="scientific">Alloacidobacterium dinghuense</name>
    <dbReference type="NCBI Taxonomy" id="2763107"/>
    <lineage>
        <taxon>Bacteria</taxon>
        <taxon>Pseudomonadati</taxon>
        <taxon>Acidobacteriota</taxon>
        <taxon>Terriglobia</taxon>
        <taxon>Terriglobales</taxon>
        <taxon>Acidobacteriaceae</taxon>
        <taxon>Alloacidobacterium</taxon>
    </lineage>
</organism>
<gene>
    <name evidence="2" type="ORF">H7849_20285</name>
</gene>
<dbReference type="AlphaFoldDB" id="A0A7G8BFS2"/>
<keyword evidence="3" id="KW-1185">Reference proteome</keyword>
<name>A0A7G8BFS2_9BACT</name>
<dbReference type="EMBL" id="CP060394">
    <property type="protein sequence ID" value="QNI31392.1"/>
    <property type="molecule type" value="Genomic_DNA"/>
</dbReference>
<evidence type="ECO:0000313" key="3">
    <source>
        <dbReference type="Proteomes" id="UP000515312"/>
    </source>
</evidence>
<dbReference type="KEGG" id="adin:H7849_20285"/>
<evidence type="ECO:0000313" key="2">
    <source>
        <dbReference type="EMBL" id="QNI31392.1"/>
    </source>
</evidence>
<protein>
    <submittedName>
        <fullName evidence="2">VWA domain-containing protein</fullName>
    </submittedName>
</protein>
<dbReference type="RefSeq" id="WP_186741990.1">
    <property type="nucleotide sequence ID" value="NZ_CP060394.1"/>
</dbReference>
<feature type="chain" id="PRO_5028935658" evidence="1">
    <location>
        <begin position="23"/>
        <end position="520"/>
    </location>
</feature>
<feature type="signal peptide" evidence="1">
    <location>
        <begin position="1"/>
        <end position="22"/>
    </location>
</feature>
<dbReference type="InterPro" id="IPR017802">
    <property type="entry name" value="VWFA-rel_acidobac-type"/>
</dbReference>
<accession>A0A7G8BFS2</accession>
<reference evidence="2 3" key="1">
    <citation type="submission" date="2020-08" db="EMBL/GenBank/DDBJ databases">
        <title>Edaphobacter telluris sp. nov. and Acidobacterium dinghuensis sp. nov., two acidobacteria isolated from forest soil.</title>
        <authorList>
            <person name="Fu J."/>
            <person name="Qiu L."/>
        </authorList>
    </citation>
    <scope>NUCLEOTIDE SEQUENCE [LARGE SCALE GENOMIC DNA]</scope>
    <source>
        <strain evidence="2">4Y35</strain>
    </source>
</reference>